<dbReference type="PROSITE" id="PS00758">
    <property type="entry name" value="ARGE_DAPE_CPG2_1"/>
    <property type="match status" value="1"/>
</dbReference>
<evidence type="ECO:0000256" key="1">
    <source>
        <dbReference type="ARBA" id="ARBA00001947"/>
    </source>
</evidence>
<dbReference type="RefSeq" id="WP_382368797.1">
    <property type="nucleotide sequence ID" value="NZ_JBHRZI010000005.1"/>
</dbReference>
<keyword evidence="4" id="KW-0862">Zinc</keyword>
<evidence type="ECO:0000259" key="5">
    <source>
        <dbReference type="Pfam" id="PF07687"/>
    </source>
</evidence>
<keyword evidence="2" id="KW-0479">Metal-binding</keyword>
<organism evidence="6 7">
    <name type="scientific">Lentzea rhizosphaerae</name>
    <dbReference type="NCBI Taxonomy" id="2041025"/>
    <lineage>
        <taxon>Bacteria</taxon>
        <taxon>Bacillati</taxon>
        <taxon>Actinomycetota</taxon>
        <taxon>Actinomycetes</taxon>
        <taxon>Pseudonocardiales</taxon>
        <taxon>Pseudonocardiaceae</taxon>
        <taxon>Lentzea</taxon>
    </lineage>
</organism>
<comment type="caution">
    <text evidence="6">The sequence shown here is derived from an EMBL/GenBank/DDBJ whole genome shotgun (WGS) entry which is preliminary data.</text>
</comment>
<feature type="domain" description="Peptidase M20 dimerisation" evidence="5">
    <location>
        <begin position="167"/>
        <end position="270"/>
    </location>
</feature>
<comment type="cofactor">
    <cofactor evidence="1">
        <name>Zn(2+)</name>
        <dbReference type="ChEBI" id="CHEBI:29105"/>
    </cofactor>
</comment>
<dbReference type="InterPro" id="IPR002933">
    <property type="entry name" value="Peptidase_M20"/>
</dbReference>
<evidence type="ECO:0000256" key="4">
    <source>
        <dbReference type="ARBA" id="ARBA00022833"/>
    </source>
</evidence>
<dbReference type="InterPro" id="IPR050072">
    <property type="entry name" value="Peptidase_M20A"/>
</dbReference>
<sequence>MNVLELLEQLVRIDSVNPGLDPSGAGETEIARFVADWGRAEGLSTEIVESTPGRPSVVLRGGRDTGGRRLLLCGHLDTVGLAGALAPRVEGDRLYARGAYDMKAGLAAALIACRDASRSGIDGEVVVAAVADEEVASLGIQDVLAHLDPAGIDAAVVTEPTERQVGTAHRGFVWTEVTVTGVAAHGSRPHLGADAILAAGHHLVAFDELDRHLRDRPHPFLGPGNLHASLISGGTEESTIPDRCVFTVERRTLPGETLDRLEADVADLLERCRPADPRLEVTARTVLHRNAMQTPHSEPIVRMLLDAAGSGTTAAPMSYWADSAFLSDAGIPTVLYGPEGEGAHADVEWVSLSGTSTAATVLTGLARRFCSSARSESERAI</sequence>
<dbReference type="Pfam" id="PF01546">
    <property type="entry name" value="Peptidase_M20"/>
    <property type="match status" value="1"/>
</dbReference>
<name>A0ABV8BJW7_9PSEU</name>
<dbReference type="SUPFAM" id="SSF53187">
    <property type="entry name" value="Zn-dependent exopeptidases"/>
    <property type="match status" value="1"/>
</dbReference>
<dbReference type="Pfam" id="PF07687">
    <property type="entry name" value="M20_dimer"/>
    <property type="match status" value="1"/>
</dbReference>
<dbReference type="PANTHER" id="PTHR43808:SF25">
    <property type="entry name" value="PEPTIDASE M20 DIMERISATION DOMAIN-CONTAINING PROTEIN"/>
    <property type="match status" value="1"/>
</dbReference>
<dbReference type="SUPFAM" id="SSF55031">
    <property type="entry name" value="Bacterial exopeptidase dimerisation domain"/>
    <property type="match status" value="1"/>
</dbReference>
<reference evidence="7" key="1">
    <citation type="journal article" date="2019" name="Int. J. Syst. Evol. Microbiol.">
        <title>The Global Catalogue of Microorganisms (GCM) 10K type strain sequencing project: providing services to taxonomists for standard genome sequencing and annotation.</title>
        <authorList>
            <consortium name="The Broad Institute Genomics Platform"/>
            <consortium name="The Broad Institute Genome Sequencing Center for Infectious Disease"/>
            <person name="Wu L."/>
            <person name="Ma J."/>
        </authorList>
    </citation>
    <scope>NUCLEOTIDE SEQUENCE [LARGE SCALE GENOMIC DNA]</scope>
    <source>
        <strain evidence="7">CGMCC 4.7405</strain>
    </source>
</reference>
<evidence type="ECO:0000313" key="7">
    <source>
        <dbReference type="Proteomes" id="UP001595690"/>
    </source>
</evidence>
<evidence type="ECO:0000256" key="3">
    <source>
        <dbReference type="ARBA" id="ARBA00022801"/>
    </source>
</evidence>
<protein>
    <submittedName>
        <fullName evidence="6">M20/M25/M40 family metallo-hydrolase</fullName>
    </submittedName>
</protein>
<evidence type="ECO:0000256" key="2">
    <source>
        <dbReference type="ARBA" id="ARBA00022723"/>
    </source>
</evidence>
<keyword evidence="3" id="KW-0378">Hydrolase</keyword>
<dbReference type="EMBL" id="JBHRZI010000005">
    <property type="protein sequence ID" value="MFC3890623.1"/>
    <property type="molecule type" value="Genomic_DNA"/>
</dbReference>
<dbReference type="PANTHER" id="PTHR43808">
    <property type="entry name" value="ACETYLORNITHINE DEACETYLASE"/>
    <property type="match status" value="1"/>
</dbReference>
<dbReference type="Proteomes" id="UP001595690">
    <property type="component" value="Unassembled WGS sequence"/>
</dbReference>
<dbReference type="InterPro" id="IPR001261">
    <property type="entry name" value="ArgE/DapE_CS"/>
</dbReference>
<accession>A0ABV8BJW7</accession>
<gene>
    <name evidence="6" type="ORF">ACFOWZ_04000</name>
</gene>
<dbReference type="InterPro" id="IPR011650">
    <property type="entry name" value="Peptidase_M20_dimer"/>
</dbReference>
<evidence type="ECO:0000313" key="6">
    <source>
        <dbReference type="EMBL" id="MFC3890623.1"/>
    </source>
</evidence>
<dbReference type="Gene3D" id="3.40.630.10">
    <property type="entry name" value="Zn peptidases"/>
    <property type="match status" value="1"/>
</dbReference>
<keyword evidence="7" id="KW-1185">Reference proteome</keyword>
<dbReference type="Gene3D" id="3.30.70.360">
    <property type="match status" value="1"/>
</dbReference>
<proteinExistence type="predicted"/>
<dbReference type="InterPro" id="IPR036264">
    <property type="entry name" value="Bact_exopeptidase_dim_dom"/>
</dbReference>